<dbReference type="EMBL" id="JAEPRC010000113">
    <property type="protein sequence ID" value="KAG2208390.1"/>
    <property type="molecule type" value="Genomic_DNA"/>
</dbReference>
<keyword evidence="2" id="KW-1185">Reference proteome</keyword>
<evidence type="ECO:0000313" key="1">
    <source>
        <dbReference type="EMBL" id="KAG2208390.1"/>
    </source>
</evidence>
<organism evidence="1 2">
    <name type="scientific">Mucor plumbeus</name>
    <dbReference type="NCBI Taxonomy" id="97098"/>
    <lineage>
        <taxon>Eukaryota</taxon>
        <taxon>Fungi</taxon>
        <taxon>Fungi incertae sedis</taxon>
        <taxon>Mucoromycota</taxon>
        <taxon>Mucoromycotina</taxon>
        <taxon>Mucoromycetes</taxon>
        <taxon>Mucorales</taxon>
        <taxon>Mucorineae</taxon>
        <taxon>Mucoraceae</taxon>
        <taxon>Mucor</taxon>
    </lineage>
</organism>
<reference evidence="1" key="1">
    <citation type="submission" date="2020-12" db="EMBL/GenBank/DDBJ databases">
        <title>Metabolic potential, ecology and presence of endohyphal bacteria is reflected in genomic diversity of Mucoromycotina.</title>
        <authorList>
            <person name="Muszewska A."/>
            <person name="Okrasinska A."/>
            <person name="Steczkiewicz K."/>
            <person name="Drgas O."/>
            <person name="Orlowska M."/>
            <person name="Perlinska-Lenart U."/>
            <person name="Aleksandrzak-Piekarczyk T."/>
            <person name="Szatraj K."/>
            <person name="Zielenkiewicz U."/>
            <person name="Pilsyk S."/>
            <person name="Malc E."/>
            <person name="Mieczkowski P."/>
            <person name="Kruszewska J.S."/>
            <person name="Biernat P."/>
            <person name="Pawlowska J."/>
        </authorList>
    </citation>
    <scope>NUCLEOTIDE SEQUENCE</scope>
    <source>
        <strain evidence="1">CBS 226.32</strain>
    </source>
</reference>
<comment type="caution">
    <text evidence="1">The sequence shown here is derived from an EMBL/GenBank/DDBJ whole genome shotgun (WGS) entry which is preliminary data.</text>
</comment>
<accession>A0A8H7RDB4</accession>
<dbReference type="Proteomes" id="UP000650833">
    <property type="component" value="Unassembled WGS sequence"/>
</dbReference>
<sequence length="272" mass="31498">MVAHRIKDQSTQTPPLSSLDRQNFIQVEDIIELVTRKLPEEQTQEAENRTRGNPLPSAIVEELDHYSKTDSLPKAIQKYKKEIPKYNCEDWITVEISIPNFIGELKQHKVDSLQFTNLIYKFIETTRVQAREATQIYERLNFFSTRGFQPGDESVMSRYIIGLTSKIVKPSFFDISESTIANEAQSLPKLAVFGFGAARLRYPEARDATLKAIKLPSTLKNLKPQHSIGDKKYAFSKEFLRQYYDETFKQRITCQPTNNREGYAQQLRIPRK</sequence>
<proteinExistence type="predicted"/>
<gene>
    <name evidence="1" type="ORF">INT46_001059</name>
</gene>
<protein>
    <submittedName>
        <fullName evidence="1">Uncharacterized protein</fullName>
    </submittedName>
</protein>
<dbReference type="AlphaFoldDB" id="A0A8H7RDB4"/>
<name>A0A8H7RDB4_9FUNG</name>
<dbReference type="OrthoDB" id="2267579at2759"/>
<evidence type="ECO:0000313" key="2">
    <source>
        <dbReference type="Proteomes" id="UP000650833"/>
    </source>
</evidence>